<reference evidence="1" key="1">
    <citation type="submission" date="2020-11" db="EMBL/GenBank/DDBJ databases">
        <authorList>
            <person name="Tran Van P."/>
        </authorList>
    </citation>
    <scope>NUCLEOTIDE SEQUENCE</scope>
</reference>
<dbReference type="EMBL" id="OD010623">
    <property type="protein sequence ID" value="CAD7416195.1"/>
    <property type="molecule type" value="Genomic_DNA"/>
</dbReference>
<organism evidence="1">
    <name type="scientific">Timema poppense</name>
    <name type="common">Walking stick</name>
    <dbReference type="NCBI Taxonomy" id="170557"/>
    <lineage>
        <taxon>Eukaryota</taxon>
        <taxon>Metazoa</taxon>
        <taxon>Ecdysozoa</taxon>
        <taxon>Arthropoda</taxon>
        <taxon>Hexapoda</taxon>
        <taxon>Insecta</taxon>
        <taxon>Pterygota</taxon>
        <taxon>Neoptera</taxon>
        <taxon>Polyneoptera</taxon>
        <taxon>Phasmatodea</taxon>
        <taxon>Timematodea</taxon>
        <taxon>Timematoidea</taxon>
        <taxon>Timematidae</taxon>
        <taxon>Timema</taxon>
    </lineage>
</organism>
<name>A0A7R9DK38_TIMPO</name>
<proteinExistence type="predicted"/>
<evidence type="ECO:0000313" key="1">
    <source>
        <dbReference type="EMBL" id="CAD7416195.1"/>
    </source>
</evidence>
<protein>
    <submittedName>
        <fullName evidence="1">Uncharacterized protein</fullName>
    </submittedName>
</protein>
<sequence length="321" mass="35967">MLTFTSGLLVVINTSPISVRYVMLHMTLLVLERNVPTQAIFLNMSMTSLSIPGSALTEYDDMRFFPILFESQLPVMELPKSPNSSELIEDSTIFELNLENEEEQVLNQGSEKSNLQVLTVNAMNVTQDARHLNVSPHGNYTFEFSSVGKNDGLLKMRFNANIDEEYELGAIKKNDETHDHERKDDKTHMIDVGGISESLEHNPTPVDNGDFQGSSSSRVVYTMVVPREELAGASIDVMPSKHLVTIRAQRNNSVCTPASCQLERGQDGHLAKLGDTLVYEQQLHLSDVFYLHVSKQRETVRQPHIVLPVQNRENSPTEASV</sequence>
<dbReference type="AlphaFoldDB" id="A0A7R9DK38"/>
<gene>
    <name evidence="1" type="ORF">TPSB3V08_LOCUS10868</name>
</gene>
<accession>A0A7R9DK38</accession>